<keyword evidence="6" id="KW-0145">Chemotaxis</keyword>
<dbReference type="PANTHER" id="PTHR30034:SF6">
    <property type="entry name" value="YOP PROTEINS TRANSLOCATION PROTEIN Q"/>
    <property type="match status" value="1"/>
</dbReference>
<keyword evidence="9" id="KW-0975">Bacterial flagellum</keyword>
<keyword evidence="5" id="KW-1003">Cell membrane</keyword>
<dbReference type="InterPro" id="IPR036429">
    <property type="entry name" value="SpoA-like_sf"/>
</dbReference>
<dbReference type="InterPro" id="IPR001543">
    <property type="entry name" value="FliN-like_C"/>
</dbReference>
<evidence type="ECO:0000256" key="5">
    <source>
        <dbReference type="ARBA" id="ARBA00022475"/>
    </source>
</evidence>
<protein>
    <recommendedName>
        <fullName evidence="4">Flagellar motor switch protein FliM</fullName>
    </recommendedName>
</protein>
<feature type="domain" description="Flagellar motor switch protein FliN-like C-terminal" evidence="11">
    <location>
        <begin position="256"/>
        <end position="316"/>
    </location>
</feature>
<comment type="subcellular location">
    <subcellularLocation>
        <location evidence="1">Bacterial flagellum basal body</location>
    </subcellularLocation>
    <subcellularLocation>
        <location evidence="2">Cell membrane</location>
        <topology evidence="2">Peripheral membrane protein</topology>
    </subcellularLocation>
</comment>
<dbReference type="PIRSF" id="PIRSF002888">
    <property type="entry name" value="FliM"/>
    <property type="match status" value="1"/>
</dbReference>
<dbReference type="CDD" id="cd17908">
    <property type="entry name" value="FliM"/>
    <property type="match status" value="1"/>
</dbReference>
<dbReference type="SUPFAM" id="SSF103039">
    <property type="entry name" value="CheC-like"/>
    <property type="match status" value="1"/>
</dbReference>
<name>A0AAU7DC24_9BACT</name>
<organism evidence="13">
    <name type="scientific">Edaphobacter paludis</name>
    <dbReference type="NCBI Taxonomy" id="3035702"/>
    <lineage>
        <taxon>Bacteria</taxon>
        <taxon>Pseudomonadati</taxon>
        <taxon>Acidobacteriota</taxon>
        <taxon>Terriglobia</taxon>
        <taxon>Terriglobales</taxon>
        <taxon>Acidobacteriaceae</taxon>
        <taxon>Edaphobacter</taxon>
    </lineage>
</organism>
<evidence type="ECO:0000256" key="7">
    <source>
        <dbReference type="ARBA" id="ARBA00022779"/>
    </source>
</evidence>
<evidence type="ECO:0000256" key="10">
    <source>
        <dbReference type="ARBA" id="ARBA00025044"/>
    </source>
</evidence>
<proteinExistence type="inferred from homology"/>
<dbReference type="GO" id="GO:0003774">
    <property type="term" value="F:cytoskeletal motor activity"/>
    <property type="evidence" value="ECO:0007669"/>
    <property type="project" value="InterPro"/>
</dbReference>
<dbReference type="PRINTS" id="PR00955">
    <property type="entry name" value="FLGMOTORFLIM"/>
</dbReference>
<dbReference type="Pfam" id="PF02154">
    <property type="entry name" value="FliM"/>
    <property type="match status" value="1"/>
</dbReference>
<dbReference type="Gene3D" id="2.30.330.10">
    <property type="entry name" value="SpoA-like"/>
    <property type="match status" value="1"/>
</dbReference>
<keyword evidence="13" id="KW-0282">Flagellum</keyword>
<evidence type="ECO:0000256" key="1">
    <source>
        <dbReference type="ARBA" id="ARBA00004117"/>
    </source>
</evidence>
<evidence type="ECO:0000256" key="3">
    <source>
        <dbReference type="ARBA" id="ARBA00011049"/>
    </source>
</evidence>
<dbReference type="InterPro" id="IPR001689">
    <property type="entry name" value="Flag_FliM"/>
</dbReference>
<keyword evidence="8" id="KW-0472">Membrane</keyword>
<dbReference type="PANTHER" id="PTHR30034">
    <property type="entry name" value="FLAGELLAR MOTOR SWITCH PROTEIN FLIM"/>
    <property type="match status" value="1"/>
</dbReference>
<evidence type="ECO:0000256" key="2">
    <source>
        <dbReference type="ARBA" id="ARBA00004202"/>
    </source>
</evidence>
<dbReference type="InterPro" id="IPR028976">
    <property type="entry name" value="CheC-like_sf"/>
</dbReference>
<dbReference type="GO" id="GO:0009425">
    <property type="term" value="C:bacterial-type flagellum basal body"/>
    <property type="evidence" value="ECO:0007669"/>
    <property type="project" value="UniProtKB-SubCell"/>
</dbReference>
<reference evidence="13" key="1">
    <citation type="submission" date="2023-03" db="EMBL/GenBank/DDBJ databases">
        <title>Edaphobacter sp.</title>
        <authorList>
            <person name="Huber K.J."/>
            <person name="Papendorf J."/>
            <person name="Pilke C."/>
            <person name="Bunk B."/>
            <person name="Sproeer C."/>
            <person name="Pester M."/>
        </authorList>
    </citation>
    <scope>NUCLEOTIDE SEQUENCE</scope>
    <source>
        <strain evidence="12">DSM 109919</strain>
        <strain evidence="13">DSM 109920</strain>
    </source>
</reference>
<dbReference type="GO" id="GO:0071978">
    <property type="term" value="P:bacterial-type flagellum-dependent swarming motility"/>
    <property type="evidence" value="ECO:0007669"/>
    <property type="project" value="TreeGrafter"/>
</dbReference>
<dbReference type="Gene3D" id="3.40.1550.10">
    <property type="entry name" value="CheC-like"/>
    <property type="match status" value="1"/>
</dbReference>
<comment type="function">
    <text evidence="10">FliM is one of three proteins (FliG, FliN, FliM) that forms the rotor-mounted switch complex (C ring), located at the base of the basal body. This complex interacts with the CheY and CheZ chemotaxis proteins, in addition to contacting components of the motor that determine the direction of flagellar rotation.</text>
</comment>
<accession>A0AAU7D1J7</accession>
<dbReference type="RefSeq" id="WP_348268705.1">
    <property type="nucleotide sequence ID" value="NZ_CP121194.1"/>
</dbReference>
<evidence type="ECO:0000259" key="11">
    <source>
        <dbReference type="Pfam" id="PF01052"/>
    </source>
</evidence>
<dbReference type="GO" id="GO:0050918">
    <property type="term" value="P:positive chemotaxis"/>
    <property type="evidence" value="ECO:0007669"/>
    <property type="project" value="TreeGrafter"/>
</dbReference>
<evidence type="ECO:0000256" key="8">
    <source>
        <dbReference type="ARBA" id="ARBA00023136"/>
    </source>
</evidence>
<dbReference type="SUPFAM" id="SSF101801">
    <property type="entry name" value="Surface presentation of antigens (SPOA)"/>
    <property type="match status" value="1"/>
</dbReference>
<evidence type="ECO:0000256" key="4">
    <source>
        <dbReference type="ARBA" id="ARBA00021898"/>
    </source>
</evidence>
<dbReference type="KEGG" id="epl:P4G45_05670"/>
<keyword evidence="13" id="KW-0969">Cilium</keyword>
<dbReference type="AlphaFoldDB" id="A0AAU7DC24"/>
<gene>
    <name evidence="12" type="ORF">P4G45_05670</name>
    <name evidence="13" type="ORF">P8936_05640</name>
</gene>
<evidence type="ECO:0000313" key="12">
    <source>
        <dbReference type="EMBL" id="XBH11217.1"/>
    </source>
</evidence>
<keyword evidence="7" id="KW-0283">Flagellar rotation</keyword>
<evidence type="ECO:0000256" key="6">
    <source>
        <dbReference type="ARBA" id="ARBA00022500"/>
    </source>
</evidence>
<accession>A0AAU7DC24</accession>
<keyword evidence="13" id="KW-0966">Cell projection</keyword>
<dbReference type="GO" id="GO:0005886">
    <property type="term" value="C:plasma membrane"/>
    <property type="evidence" value="ECO:0007669"/>
    <property type="project" value="UniProtKB-SubCell"/>
</dbReference>
<evidence type="ECO:0000313" key="13">
    <source>
        <dbReference type="EMBL" id="XBH14645.1"/>
    </source>
</evidence>
<evidence type="ECO:0000256" key="9">
    <source>
        <dbReference type="ARBA" id="ARBA00023143"/>
    </source>
</evidence>
<dbReference type="EMBL" id="CP121194">
    <property type="protein sequence ID" value="XBH11217.1"/>
    <property type="molecule type" value="Genomic_DNA"/>
</dbReference>
<dbReference type="EMBL" id="CP121195">
    <property type="protein sequence ID" value="XBH14645.1"/>
    <property type="molecule type" value="Genomic_DNA"/>
</dbReference>
<dbReference type="Pfam" id="PF01052">
    <property type="entry name" value="FliMN_C"/>
    <property type="match status" value="1"/>
</dbReference>
<comment type="similarity">
    <text evidence="3">Belongs to the FliM family.</text>
</comment>
<sequence>MGKQLEQGDIDALFAAAGANVATHATADGDSIPPERYNFSRAGQISNEQMRAISTVNDLFARNLMHTLGAWLRTPLRVKLVAGEQLPFKEFLERLSIHTFVCSLRLEPLGAVGLLELELAISSPIVDVLLGGAGKAWPVRELTDIEEAILTSVVQLTVQELNLAWQSVGLEFVFEKRETEAAVARMMTPGEKTLCVSFEVRMPEAQGVLNLCLPAVVLNAILRRLISEGDRPRRRSKEAHMRIRELLGQMKIGTLLQFPQMRLRASEVATLVPGTVLRLPLPRTSAAELRVGNLHLGRAHPVRTGEHRGAQLEGEIDRDEISGHLAHALGQQADEATMSVN</sequence>